<dbReference type="AlphaFoldDB" id="A0AA42S142"/>
<evidence type="ECO:0000313" key="2">
    <source>
        <dbReference type="Proteomes" id="UP001160882"/>
    </source>
</evidence>
<comment type="caution">
    <text evidence="1">The sequence shown here is derived from an EMBL/GenBank/DDBJ whole genome shotgun (WGS) entry which is preliminary data.</text>
</comment>
<dbReference type="EMBL" id="JAOCGG010000046">
    <property type="protein sequence ID" value="MDH1632346.1"/>
    <property type="molecule type" value="Genomic_DNA"/>
</dbReference>
<dbReference type="RefSeq" id="WP_280082997.1">
    <property type="nucleotide sequence ID" value="NZ_JAOCGG010000046.1"/>
</dbReference>
<protein>
    <submittedName>
        <fullName evidence="1">Uncharacterized protein</fullName>
    </submittedName>
</protein>
<evidence type="ECO:0000313" key="1">
    <source>
        <dbReference type="EMBL" id="MDH1632346.1"/>
    </source>
</evidence>
<organism evidence="1 2">
    <name type="scientific">Pseudomonas mosselii</name>
    <dbReference type="NCBI Taxonomy" id="78327"/>
    <lineage>
        <taxon>Bacteria</taxon>
        <taxon>Pseudomonadati</taxon>
        <taxon>Pseudomonadota</taxon>
        <taxon>Gammaproteobacteria</taxon>
        <taxon>Pseudomonadales</taxon>
        <taxon>Pseudomonadaceae</taxon>
        <taxon>Pseudomonas</taxon>
    </lineage>
</organism>
<sequence>MSKYEEPIIPNELIAPNDWLVKVKNIRSMHSSYLDGADFLFIFVTDNSGKDFTFRLSSPTLQAAAWAAFSALRSNLSVQVTIRVHDESNEVYAISVA</sequence>
<gene>
    <name evidence="1" type="ORF">N5I14_19090</name>
</gene>
<proteinExistence type="predicted"/>
<accession>A0AA42S142</accession>
<reference evidence="1" key="1">
    <citation type="submission" date="2022-09" db="EMBL/GenBank/DDBJ databases">
        <title>Intensive care unit water sources are persistently colonized with multi-drug resistant bacteria and are the site of extensive horizontal gene transfer of antibiotic resistance genes.</title>
        <authorList>
            <person name="Diorio-Toth L."/>
        </authorList>
    </citation>
    <scope>NUCLEOTIDE SEQUENCE</scope>
    <source>
        <strain evidence="1">GD03782</strain>
    </source>
</reference>
<name>A0AA42S142_9PSED</name>
<dbReference type="Proteomes" id="UP001160882">
    <property type="component" value="Unassembled WGS sequence"/>
</dbReference>